<dbReference type="GO" id="GO:0006281">
    <property type="term" value="P:DNA repair"/>
    <property type="evidence" value="ECO:0007669"/>
    <property type="project" value="UniProtKB-UniRule"/>
</dbReference>
<dbReference type="Pfam" id="PF17657">
    <property type="entry name" value="DNA_pol3_finger"/>
    <property type="match status" value="1"/>
</dbReference>
<dbReference type="InterPro" id="IPR023073">
    <property type="entry name" value="DnaE2"/>
</dbReference>
<evidence type="ECO:0000256" key="1">
    <source>
        <dbReference type="ARBA" id="ARBA00022490"/>
    </source>
</evidence>
<dbReference type="GO" id="GO:0006260">
    <property type="term" value="P:DNA replication"/>
    <property type="evidence" value="ECO:0007669"/>
    <property type="project" value="UniProtKB-KW"/>
</dbReference>
<dbReference type="AlphaFoldDB" id="A0A286G604"/>
<dbReference type="HAMAP" id="MF_01902">
    <property type="entry name" value="DNApol_error_prone"/>
    <property type="match status" value="1"/>
</dbReference>
<dbReference type="EC" id="2.7.7.7" evidence="9"/>
<keyword evidence="2 9" id="KW-0808">Transferase</keyword>
<evidence type="ECO:0000256" key="10">
    <source>
        <dbReference type="SAM" id="MobiDB-lite"/>
    </source>
</evidence>
<keyword evidence="7 9" id="KW-0234">DNA repair</keyword>
<dbReference type="GO" id="GO:0008408">
    <property type="term" value="F:3'-5' exonuclease activity"/>
    <property type="evidence" value="ECO:0007669"/>
    <property type="project" value="InterPro"/>
</dbReference>
<dbReference type="EMBL" id="OCNJ01000001">
    <property type="protein sequence ID" value="SOD90933.1"/>
    <property type="molecule type" value="Genomic_DNA"/>
</dbReference>
<name>A0A286G604_9PROT</name>
<comment type="catalytic activity">
    <reaction evidence="8 9">
        <text>DNA(n) + a 2'-deoxyribonucleoside 5'-triphosphate = DNA(n+1) + diphosphate</text>
        <dbReference type="Rhea" id="RHEA:22508"/>
        <dbReference type="Rhea" id="RHEA-COMP:17339"/>
        <dbReference type="Rhea" id="RHEA-COMP:17340"/>
        <dbReference type="ChEBI" id="CHEBI:33019"/>
        <dbReference type="ChEBI" id="CHEBI:61560"/>
        <dbReference type="ChEBI" id="CHEBI:173112"/>
        <dbReference type="EC" id="2.7.7.7"/>
    </reaction>
</comment>
<keyword evidence="3 9" id="KW-0548">Nucleotidyltransferase</keyword>
<keyword evidence="6 9" id="KW-0239">DNA-directed DNA polymerase</keyword>
<reference evidence="12 13" key="1">
    <citation type="submission" date="2017-09" db="EMBL/GenBank/DDBJ databases">
        <authorList>
            <person name="Ehlers B."/>
            <person name="Leendertz F.H."/>
        </authorList>
    </citation>
    <scope>NUCLEOTIDE SEQUENCE [LARGE SCALE GENOMIC DNA]</scope>
    <source>
        <strain evidence="12 13">USBA 140</strain>
    </source>
</reference>
<dbReference type="CDD" id="cd04485">
    <property type="entry name" value="DnaE_OBF"/>
    <property type="match status" value="1"/>
</dbReference>
<evidence type="ECO:0000256" key="6">
    <source>
        <dbReference type="ARBA" id="ARBA00022932"/>
    </source>
</evidence>
<evidence type="ECO:0000256" key="7">
    <source>
        <dbReference type="ARBA" id="ARBA00023204"/>
    </source>
</evidence>
<dbReference type="Gene3D" id="1.10.150.870">
    <property type="match status" value="1"/>
</dbReference>
<comment type="function">
    <text evidence="9">DNA polymerase involved in damage-induced mutagenesis and translesion synthesis (TLS). It is not the major replicative DNA polymerase.</text>
</comment>
<dbReference type="InterPro" id="IPR040982">
    <property type="entry name" value="DNA_pol3_finger"/>
</dbReference>
<dbReference type="CDD" id="cd07434">
    <property type="entry name" value="PHP_PolIIIA_DnaE2"/>
    <property type="match status" value="1"/>
</dbReference>
<comment type="similarity">
    <text evidence="9">Belongs to the DNA polymerase type-C family. DnaE2 subfamily.</text>
</comment>
<keyword evidence="1 9" id="KW-0963">Cytoplasm</keyword>
<dbReference type="InterPro" id="IPR004013">
    <property type="entry name" value="PHP_dom"/>
</dbReference>
<comment type="subcellular location">
    <subcellularLocation>
        <location evidence="9">Cytoplasm</location>
    </subcellularLocation>
</comment>
<dbReference type="RefSeq" id="WP_322090838.1">
    <property type="nucleotide sequence ID" value="NZ_OCNJ01000001.1"/>
</dbReference>
<dbReference type="GO" id="GO:0003887">
    <property type="term" value="F:DNA-directed DNA polymerase activity"/>
    <property type="evidence" value="ECO:0007669"/>
    <property type="project" value="UniProtKB-UniRule"/>
</dbReference>
<dbReference type="Gene3D" id="3.20.20.140">
    <property type="entry name" value="Metal-dependent hydrolases"/>
    <property type="match status" value="1"/>
</dbReference>
<dbReference type="Pfam" id="PF14579">
    <property type="entry name" value="HHH_6"/>
    <property type="match status" value="1"/>
</dbReference>
<evidence type="ECO:0000256" key="4">
    <source>
        <dbReference type="ARBA" id="ARBA00022705"/>
    </source>
</evidence>
<dbReference type="SUPFAM" id="SSF89550">
    <property type="entry name" value="PHP domain-like"/>
    <property type="match status" value="1"/>
</dbReference>
<dbReference type="PANTHER" id="PTHR32294:SF4">
    <property type="entry name" value="ERROR-PRONE DNA POLYMERASE"/>
    <property type="match status" value="1"/>
</dbReference>
<evidence type="ECO:0000256" key="3">
    <source>
        <dbReference type="ARBA" id="ARBA00022695"/>
    </source>
</evidence>
<dbReference type="InterPro" id="IPR004805">
    <property type="entry name" value="DnaE2/DnaE/PolC"/>
</dbReference>
<evidence type="ECO:0000313" key="12">
    <source>
        <dbReference type="EMBL" id="SOD90933.1"/>
    </source>
</evidence>
<proteinExistence type="inferred from homology"/>
<evidence type="ECO:0000256" key="8">
    <source>
        <dbReference type="ARBA" id="ARBA00049244"/>
    </source>
</evidence>
<dbReference type="NCBIfam" id="TIGR00594">
    <property type="entry name" value="polc"/>
    <property type="match status" value="1"/>
</dbReference>
<dbReference type="SMART" id="SM00481">
    <property type="entry name" value="POLIIIAc"/>
    <property type="match status" value="1"/>
</dbReference>
<dbReference type="Proteomes" id="UP000219621">
    <property type="component" value="Unassembled WGS sequence"/>
</dbReference>
<dbReference type="Pfam" id="PF07733">
    <property type="entry name" value="DNA_pol3_alpha"/>
    <property type="match status" value="1"/>
</dbReference>
<sequence length="1095" mass="119626">MTRTLPTWGDGTLRTAGEAPGDIPAADAPPYAELEVTTNFTFLHGASHPDELVVAAAALGLKAIAVTDRNSLAGVVRAWEAAKRVGIRFVTGCRLDLVDAPSVLVYPTDRAAYARLCRLLTLGRRRAPKGECELRRADLEGETTGLLAVVLPPERPLAAAFLADLTALRALFDPGACHLAARCRLDGRDARRLAALADAAERAGTPLVATNAVRMHTPARRPLLDVVTCIREHVTVDTAGWRLAANAEAYVKAPETMAQLFADYPEALARTVAIAERCTFDLGELRYEYPDDDTPPGMTPQQRLEELTWAGLAWRWPDGAPEAVRQTVAKELEVIRGLGYAPYFLTVHDIVTFARSQDILCQGRGSAANSAVCYCLGITAVDPVKVDLLFERFVSAARNEPPDIDVDFEHERREEVIQHIYNKYGRHRAGLAATVITYRSRSAIREVGKALGLSQDAVAALAGTVWGSSSKPIEDAHVREAGLDPDDPRLRLALTLADELRGFPRHLSQHVGGFVLTRGPLSEVVPIENAAMADRTVIQWDKDDLDALGMLKIDVLALGMLTCVRKAFDLIAETGGPALTLATVPPDDPAVYDMLCQGDSLGVFQVESRAQMAMLPRLRPRCFYDLVIEVAIVRPGPIQGDMVHPYLRRRQGLEPVRYPSGRLRATLQKTLGVPLFQEQAMKIAIDGAGFTPAEADNLRRAMAAFRRSGTIHTFREKFIAGMIGNGYAPDFAEGCFRQIEGFGEYGFPESHAASFALLVYVSAWLKRRHPAAFACALLNSQPMGFYSADQIVQDARRHGVEVRPVDVNRSRWDCTLEPFTRPGGKRDVALRLGFRQIKGLAGTVAALECDRIVAARPLKGYIDAEDLWSRAGLSAETLEKLANADALAGMGVSRRDALWAVKRLKAAPLPLFAAAEARENGAEPAVFLPDLQIGEHVVEDYQTLRLTLRKHPLALLRRDLDRDGVISTRRLSALPDGRKVVVGGLTVCRQRPGTAKGVIFITLEDEFGVANLIVRADVFEKHRQAVLRARLLYAEGRFQKDGLVQHVVVDRLTDMSGRLALLTQDGRDGAGLSLTPSRADRVGRFPEGMGTAEHG</sequence>
<dbReference type="Pfam" id="PF02811">
    <property type="entry name" value="PHP"/>
    <property type="match status" value="1"/>
</dbReference>
<dbReference type="InterPro" id="IPR029460">
    <property type="entry name" value="DNAPol_HHH"/>
</dbReference>
<evidence type="ECO:0000259" key="11">
    <source>
        <dbReference type="SMART" id="SM00481"/>
    </source>
</evidence>
<evidence type="ECO:0000256" key="5">
    <source>
        <dbReference type="ARBA" id="ARBA00022763"/>
    </source>
</evidence>
<feature type="domain" description="Polymerase/histidinol phosphatase N-terminal" evidence="11">
    <location>
        <begin position="32"/>
        <end position="99"/>
    </location>
</feature>
<keyword evidence="5 9" id="KW-0227">DNA damage</keyword>
<protein>
    <recommendedName>
        <fullName evidence="9">Error-prone DNA polymerase</fullName>
        <ecNumber evidence="9">2.7.7.7</ecNumber>
    </recommendedName>
</protein>
<evidence type="ECO:0000256" key="9">
    <source>
        <dbReference type="HAMAP-Rule" id="MF_01902"/>
    </source>
</evidence>
<keyword evidence="4 9" id="KW-0235">DNA replication</keyword>
<organism evidence="12 13">
    <name type="scientific">Caenispirillum bisanense</name>
    <dbReference type="NCBI Taxonomy" id="414052"/>
    <lineage>
        <taxon>Bacteria</taxon>
        <taxon>Pseudomonadati</taxon>
        <taxon>Pseudomonadota</taxon>
        <taxon>Alphaproteobacteria</taxon>
        <taxon>Rhodospirillales</taxon>
        <taxon>Novispirillaceae</taxon>
        <taxon>Caenispirillum</taxon>
    </lineage>
</organism>
<dbReference type="InterPro" id="IPR011708">
    <property type="entry name" value="DNA_pol3_alpha_NTPase_dom"/>
</dbReference>
<dbReference type="NCBIfam" id="NF004225">
    <property type="entry name" value="PRK05672.1"/>
    <property type="match status" value="1"/>
</dbReference>
<dbReference type="GO" id="GO:0005737">
    <property type="term" value="C:cytoplasm"/>
    <property type="evidence" value="ECO:0007669"/>
    <property type="project" value="UniProtKB-SubCell"/>
</dbReference>
<dbReference type="InterPro" id="IPR003141">
    <property type="entry name" value="Pol/His_phosphatase_N"/>
</dbReference>
<dbReference type="PANTHER" id="PTHR32294">
    <property type="entry name" value="DNA POLYMERASE III SUBUNIT ALPHA"/>
    <property type="match status" value="1"/>
</dbReference>
<accession>A0A286G604</accession>
<dbReference type="InterPro" id="IPR016195">
    <property type="entry name" value="Pol/histidinol_Pase-like"/>
</dbReference>
<feature type="region of interest" description="Disordered" evidence="10">
    <location>
        <begin position="1"/>
        <end position="24"/>
    </location>
</feature>
<evidence type="ECO:0000313" key="13">
    <source>
        <dbReference type="Proteomes" id="UP000219621"/>
    </source>
</evidence>
<gene>
    <name evidence="9" type="primary">dnaE2</name>
    <name evidence="12" type="ORF">SAMN05421508_101725</name>
</gene>
<keyword evidence="13" id="KW-1185">Reference proteome</keyword>
<evidence type="ECO:0000256" key="2">
    <source>
        <dbReference type="ARBA" id="ARBA00022679"/>
    </source>
</evidence>